<keyword evidence="3" id="KW-1185">Reference proteome</keyword>
<feature type="transmembrane region" description="Helical" evidence="1">
    <location>
        <begin position="185"/>
        <end position="202"/>
    </location>
</feature>
<accession>A0ABT8N9X5</accession>
<feature type="transmembrane region" description="Helical" evidence="1">
    <location>
        <begin position="50"/>
        <end position="69"/>
    </location>
</feature>
<name>A0ABT8N9X5_9BACL</name>
<evidence type="ECO:0000313" key="2">
    <source>
        <dbReference type="EMBL" id="MDN7244683.1"/>
    </source>
</evidence>
<feature type="transmembrane region" description="Helical" evidence="1">
    <location>
        <begin position="413"/>
        <end position="430"/>
    </location>
</feature>
<feature type="transmembrane region" description="Helical" evidence="1">
    <location>
        <begin position="81"/>
        <end position="99"/>
    </location>
</feature>
<keyword evidence="1" id="KW-0812">Transmembrane</keyword>
<dbReference type="RefSeq" id="WP_301855163.1">
    <property type="nucleotide sequence ID" value="NZ_JAUJWU010000001.1"/>
</dbReference>
<feature type="transmembrane region" description="Helical" evidence="1">
    <location>
        <begin position="223"/>
        <end position="243"/>
    </location>
</feature>
<feature type="transmembrane region" description="Helical" evidence="1">
    <location>
        <begin position="344"/>
        <end position="372"/>
    </location>
</feature>
<feature type="transmembrane region" description="Helical" evidence="1">
    <location>
        <begin position="162"/>
        <end position="179"/>
    </location>
</feature>
<evidence type="ECO:0000256" key="1">
    <source>
        <dbReference type="SAM" id="Phobius"/>
    </source>
</evidence>
<organism evidence="2 3">
    <name type="scientific">Planococcus shenhongbingii</name>
    <dbReference type="NCBI Taxonomy" id="3058398"/>
    <lineage>
        <taxon>Bacteria</taxon>
        <taxon>Bacillati</taxon>
        <taxon>Bacillota</taxon>
        <taxon>Bacilli</taxon>
        <taxon>Bacillales</taxon>
        <taxon>Caryophanaceae</taxon>
        <taxon>Planococcus</taxon>
    </lineage>
</organism>
<evidence type="ECO:0000313" key="3">
    <source>
        <dbReference type="Proteomes" id="UP001172142"/>
    </source>
</evidence>
<feature type="transmembrane region" description="Helical" evidence="1">
    <location>
        <begin position="379"/>
        <end position="401"/>
    </location>
</feature>
<feature type="transmembrane region" description="Helical" evidence="1">
    <location>
        <begin position="135"/>
        <end position="155"/>
    </location>
</feature>
<feature type="transmembrane region" description="Helical" evidence="1">
    <location>
        <begin position="21"/>
        <end position="38"/>
    </location>
</feature>
<protein>
    <recommendedName>
        <fullName evidence="4">Oligosaccharide repeat unit polymerase</fullName>
    </recommendedName>
</protein>
<comment type="caution">
    <text evidence="2">The sequence shown here is derived from an EMBL/GenBank/DDBJ whole genome shotgun (WGS) entry which is preliminary data.</text>
</comment>
<proteinExistence type="predicted"/>
<keyword evidence="1" id="KW-0472">Membrane</keyword>
<reference evidence="2 3" key="1">
    <citation type="submission" date="2023-07" db="EMBL/GenBank/DDBJ databases">
        <title>Novel species in genus Planococcus.</title>
        <authorList>
            <person name="Ning S."/>
        </authorList>
    </citation>
    <scope>NUCLEOTIDE SEQUENCE [LARGE SCALE GENOMIC DNA]</scope>
    <source>
        <strain evidence="2 3">N017</strain>
    </source>
</reference>
<keyword evidence="1" id="KW-1133">Transmembrane helix</keyword>
<dbReference type="EMBL" id="JAUJWU010000001">
    <property type="protein sequence ID" value="MDN7244683.1"/>
    <property type="molecule type" value="Genomic_DNA"/>
</dbReference>
<gene>
    <name evidence="2" type="ORF">QWY13_04180</name>
</gene>
<dbReference type="Proteomes" id="UP001172142">
    <property type="component" value="Unassembled WGS sequence"/>
</dbReference>
<evidence type="ECO:0008006" key="4">
    <source>
        <dbReference type="Google" id="ProtNLM"/>
    </source>
</evidence>
<sequence length="431" mass="50148">MNNEEKFIVKKFSINKRLLPLYTLLIYYFITLIVFKYGPTEWPVKNEILLFSYLIFAYLSLSIGYILGIKYKFSSLKKDKVLKYFPFFLFLFLTMLPLTSFGRTGSFLPVISLTSLDFGQAYYNSQNVRSSWVEYLRILTGPATFAVLPLGIIYFKKMKLGIKFLFITSIIYFLMIDISRGTNKSIADFILIFFITSLLIFVRNSITTKALELSKRNLIKGTSLIIFISISLFSFLQFFSLFIGSRTKSIYNSFSNTYLDLNNPFLKIVGNEELSYGLAMLMSYLTQGYYGLSLALEKPFVFTYGFGYSSFLLENIAELGFPYIKSESYPYRLFEDNWPTGQVWSSFFVWPASDITFLGVILLMVLIGYILGRSWMESLIYLNSSSIVVLCLMFILCFYLPLNNQLFQGGEPFIYTWFWLVLWLFGKKWLK</sequence>